<keyword evidence="3" id="KW-0282">Flagellum</keyword>
<keyword evidence="3" id="KW-0966">Cell projection</keyword>
<reference evidence="4" key="1">
    <citation type="submission" date="2017-09" db="EMBL/GenBank/DDBJ databases">
        <authorList>
            <person name="Varghese N."/>
            <person name="Submissions S."/>
        </authorList>
    </citation>
    <scope>NUCLEOTIDE SEQUENCE [LARGE SCALE GENOMIC DNA]</scope>
    <source>
        <strain evidence="4">MSL47</strain>
    </source>
</reference>
<accession>A0A285FPC4</accession>
<evidence type="ECO:0000256" key="1">
    <source>
        <dbReference type="SAM" id="MobiDB-lite"/>
    </source>
</evidence>
<keyword evidence="4" id="KW-1185">Reference proteome</keyword>
<sequence>MNSMVSMMNSIGTNSVSKSNNNSVKQSDKNDDFISSLERNINNNSNKVSDKDSNKSSEPSNVSDKSEEDNKVKLDQKDIEKLEEVVKKDPEELSQEDIEGAMVALANIIDKLSEFKLSADGTKGEELALNQSLKGLIKGLKEFKSKLMKFDLKDSKLFAKDELKELLTKLKGKFVNSEGSEKHRIIHHRAINQGNIAKLSRDNQNKVERNIDIKGKDLVVEDNKKIIKSEQVFAEKLKDSTVNTSNRGNTEQQGSKEVDFSSVKNFAVNNSQNLETTNPNKVVVGNKEITFKNIANQIQNQVDVSSNTKGKDISIELRPEALGRLHLKVTVKDGVVSAKILAENGQVKELLEGNLAKLKQSLGQKNLQVENFDVSTGHNGEELAQSFSENRQFGFSQNNRKQGGSGFSLDVEELADEEFIVEEVKEEAGVIENDDVDYIA</sequence>
<keyword evidence="3" id="KW-0969">Cilium</keyword>
<feature type="compositionally biased region" description="Low complexity" evidence="1">
    <location>
        <begin position="14"/>
        <end position="25"/>
    </location>
</feature>
<name>A0A285FPC4_9FIRM</name>
<gene>
    <name evidence="3" type="ORF">SAMN06265827_102199</name>
</gene>
<dbReference type="Pfam" id="PF02120">
    <property type="entry name" value="Flg_hook"/>
    <property type="match status" value="1"/>
</dbReference>
<feature type="compositionally biased region" description="Polar residues" evidence="1">
    <location>
        <begin position="1"/>
        <end position="13"/>
    </location>
</feature>
<dbReference type="RefSeq" id="WP_097016456.1">
    <property type="nucleotide sequence ID" value="NZ_OBDZ01000002.1"/>
</dbReference>
<feature type="domain" description="Flagellar hook-length control protein-like C-terminal" evidence="2">
    <location>
        <begin position="301"/>
        <end position="380"/>
    </location>
</feature>
<dbReference type="OrthoDB" id="2112988at2"/>
<dbReference type="InterPro" id="IPR052563">
    <property type="entry name" value="FliK"/>
</dbReference>
<dbReference type="AlphaFoldDB" id="A0A285FPC4"/>
<dbReference type="Proteomes" id="UP000219573">
    <property type="component" value="Unassembled WGS sequence"/>
</dbReference>
<dbReference type="InterPro" id="IPR021136">
    <property type="entry name" value="Flagellar_hook_control-like_C"/>
</dbReference>
<evidence type="ECO:0000313" key="4">
    <source>
        <dbReference type="Proteomes" id="UP000219573"/>
    </source>
</evidence>
<dbReference type="PANTHER" id="PTHR37533:SF2">
    <property type="entry name" value="FLAGELLAR HOOK-LENGTH CONTROL PROTEIN"/>
    <property type="match status" value="1"/>
</dbReference>
<organism evidence="3 4">
    <name type="scientific">Orenia metallireducens</name>
    <dbReference type="NCBI Taxonomy" id="1413210"/>
    <lineage>
        <taxon>Bacteria</taxon>
        <taxon>Bacillati</taxon>
        <taxon>Bacillota</taxon>
        <taxon>Clostridia</taxon>
        <taxon>Halanaerobiales</taxon>
        <taxon>Halobacteroidaceae</taxon>
        <taxon>Orenia</taxon>
    </lineage>
</organism>
<dbReference type="EMBL" id="OBDZ01000002">
    <property type="protein sequence ID" value="SNY13152.1"/>
    <property type="molecule type" value="Genomic_DNA"/>
</dbReference>
<dbReference type="PANTHER" id="PTHR37533">
    <property type="entry name" value="FLAGELLAR HOOK-LENGTH CONTROL PROTEIN"/>
    <property type="match status" value="1"/>
</dbReference>
<dbReference type="CDD" id="cd17470">
    <property type="entry name" value="T3SS_Flik_C"/>
    <property type="match status" value="1"/>
</dbReference>
<feature type="compositionally biased region" description="Basic and acidic residues" evidence="1">
    <location>
        <begin position="64"/>
        <end position="76"/>
    </location>
</feature>
<dbReference type="InterPro" id="IPR038610">
    <property type="entry name" value="FliK-like_C_sf"/>
</dbReference>
<feature type="region of interest" description="Disordered" evidence="1">
    <location>
        <begin position="1"/>
        <end position="76"/>
    </location>
</feature>
<evidence type="ECO:0000313" key="3">
    <source>
        <dbReference type="EMBL" id="SNY13152.1"/>
    </source>
</evidence>
<dbReference type="Gene3D" id="3.30.750.140">
    <property type="match status" value="1"/>
</dbReference>
<protein>
    <submittedName>
        <fullName evidence="3">Flagellar hook-length control protein FliK</fullName>
    </submittedName>
</protein>
<proteinExistence type="predicted"/>
<evidence type="ECO:0000259" key="2">
    <source>
        <dbReference type="Pfam" id="PF02120"/>
    </source>
</evidence>